<dbReference type="FunCoup" id="B3M952">
    <property type="interactions" value="24"/>
</dbReference>
<dbReference type="InterPro" id="IPR029063">
    <property type="entry name" value="SAM-dependent_MTases_sf"/>
</dbReference>
<evidence type="ECO:0000256" key="6">
    <source>
        <dbReference type="PROSITE-ProRule" id="PRU01015"/>
    </source>
</evidence>
<evidence type="ECO:0000256" key="2">
    <source>
        <dbReference type="ARBA" id="ARBA00022679"/>
    </source>
</evidence>
<dbReference type="Gene3D" id="2.70.160.11">
    <property type="entry name" value="Hnrnp arginine n-methyltransferase1"/>
    <property type="match status" value="1"/>
</dbReference>
<dbReference type="OMA" id="CNPCLNS"/>
<dbReference type="HOGENOM" id="CLU_017375_7_0_1"/>
<dbReference type="Pfam" id="PF13649">
    <property type="entry name" value="Methyltransf_25"/>
    <property type="match status" value="1"/>
</dbReference>
<evidence type="ECO:0000259" key="9">
    <source>
        <dbReference type="Pfam" id="PF22528"/>
    </source>
</evidence>
<dbReference type="InterPro" id="IPR041698">
    <property type="entry name" value="Methyltransf_25"/>
</dbReference>
<dbReference type="GO" id="GO:0016274">
    <property type="term" value="F:protein-arginine N-methyltransferase activity"/>
    <property type="evidence" value="ECO:0007669"/>
    <property type="project" value="InterPro"/>
</dbReference>
<evidence type="ECO:0000256" key="7">
    <source>
        <dbReference type="SAM" id="MobiDB-lite"/>
    </source>
</evidence>
<dbReference type="Proteomes" id="UP000007801">
    <property type="component" value="Unassembled WGS sequence"/>
</dbReference>
<dbReference type="SMR" id="B3M952"/>
<dbReference type="PhylomeDB" id="B3M952"/>
<feature type="domain" description="Methyltransferase" evidence="8">
    <location>
        <begin position="199"/>
        <end position="295"/>
    </location>
</feature>
<dbReference type="GeneID" id="6493189"/>
<accession>B3M952</accession>
<evidence type="ECO:0000256" key="5">
    <source>
        <dbReference type="ARBA" id="ARBA00042685"/>
    </source>
</evidence>
<dbReference type="EMBL" id="CH902618">
    <property type="protein sequence ID" value="EDV40036.1"/>
    <property type="molecule type" value="Genomic_DNA"/>
</dbReference>
<evidence type="ECO:0000313" key="11">
    <source>
        <dbReference type="Proteomes" id="UP000007801"/>
    </source>
</evidence>
<evidence type="ECO:0000256" key="3">
    <source>
        <dbReference type="ARBA" id="ARBA00022691"/>
    </source>
</evidence>
<dbReference type="InParanoid" id="B3M952"/>
<name>B3M952_DROAN</name>
<feature type="domain" description="Protein arginine N-methyltransferase" evidence="9">
    <location>
        <begin position="300"/>
        <end position="462"/>
    </location>
</feature>
<feature type="region of interest" description="Disordered" evidence="7">
    <location>
        <begin position="24"/>
        <end position="61"/>
    </location>
</feature>
<organism evidence="10 11">
    <name type="scientific">Drosophila ananassae</name>
    <name type="common">Fruit fly</name>
    <dbReference type="NCBI Taxonomy" id="7217"/>
    <lineage>
        <taxon>Eukaryota</taxon>
        <taxon>Metazoa</taxon>
        <taxon>Ecdysozoa</taxon>
        <taxon>Arthropoda</taxon>
        <taxon>Hexapoda</taxon>
        <taxon>Insecta</taxon>
        <taxon>Pterygota</taxon>
        <taxon>Neoptera</taxon>
        <taxon>Endopterygota</taxon>
        <taxon>Diptera</taxon>
        <taxon>Brachycera</taxon>
        <taxon>Muscomorpha</taxon>
        <taxon>Ephydroidea</taxon>
        <taxon>Drosophilidae</taxon>
        <taxon>Drosophila</taxon>
        <taxon>Sophophora</taxon>
    </lineage>
</organism>
<keyword evidence="3 6" id="KW-0949">S-adenosyl-L-methionine</keyword>
<evidence type="ECO:0000256" key="1">
    <source>
        <dbReference type="ARBA" id="ARBA00022603"/>
    </source>
</evidence>
<dbReference type="PANTHER" id="PTHR11006">
    <property type="entry name" value="PROTEIN ARGININE N-METHYLTRANSFERASE"/>
    <property type="match status" value="1"/>
</dbReference>
<dbReference type="GO" id="GO:0042054">
    <property type="term" value="F:histone methyltransferase activity"/>
    <property type="evidence" value="ECO:0007669"/>
    <property type="project" value="TreeGrafter"/>
</dbReference>
<dbReference type="GO" id="GO:0032259">
    <property type="term" value="P:methylation"/>
    <property type="evidence" value="ECO:0007669"/>
    <property type="project" value="UniProtKB-KW"/>
</dbReference>
<dbReference type="Gene3D" id="3.40.50.150">
    <property type="entry name" value="Vaccinia Virus protein VP39"/>
    <property type="match status" value="1"/>
</dbReference>
<dbReference type="STRING" id="7217.B3M952"/>
<dbReference type="InterPro" id="IPR055135">
    <property type="entry name" value="PRMT_dom"/>
</dbReference>
<dbReference type="Pfam" id="PF22528">
    <property type="entry name" value="PRMT_C"/>
    <property type="match status" value="1"/>
</dbReference>
<sequence length="511" mass="58712">MHGSKNSKQNKSAKKPVKLSLASFHNLFETKTPGNKRENSYKGKMNSQKRENVPIWDSPGSPIKGSCGSDAFLNQVLTAPAVVPPKVLAESSNLPKEPVKKADAKDNPEPKIILLRRPTSVPLRDRPKTKVRPCPRIPTPTRTMAKELEQVDLMTSADFRHDYSAHLENMRTRQQNQQHMHFFSSAFQQNRHLFKGRVILVICCGTGTLALMAARAGAKRVYAVDYSKVTCYAELVVKENHCEDVIKVLNGRMADLMLPEKVDGIVCNWMGHCLLYESEVLEVIAARDRWLKRGGFILPDRGSLFILGSEENLLKNDRCNWWLSVYGFNMKAMRRYALAEPRYAKTSGQKILTLAHRVLELDLMTANKEDIFVDRKIRLKVNREGYLECFLLYFDVEFSFSHTPLRMSCNPCLKSTHKFLWQQTVLFVEHPFVMRSNLHYAGYLKFSPLKPDSFKEMEVRIDFFQCNRYDEDLASDYCLKLVAKKWLMLEHFQTVSEVDGCQEETPGVENF</sequence>
<evidence type="ECO:0000259" key="8">
    <source>
        <dbReference type="Pfam" id="PF13649"/>
    </source>
</evidence>
<dbReference type="InterPro" id="IPR025799">
    <property type="entry name" value="Arg_MeTrfase"/>
</dbReference>
<evidence type="ECO:0000256" key="4">
    <source>
        <dbReference type="ARBA" id="ARBA00040406"/>
    </source>
</evidence>
<dbReference type="PROSITE" id="PS51678">
    <property type="entry name" value="SAM_MT_PRMT"/>
    <property type="match status" value="1"/>
</dbReference>
<keyword evidence="1 6" id="KW-0489">Methyltransferase</keyword>
<dbReference type="KEGG" id="dan:6493189"/>
<dbReference type="AlphaFoldDB" id="B3M952"/>
<dbReference type="SUPFAM" id="SSF53335">
    <property type="entry name" value="S-adenosyl-L-methionine-dependent methyltransferases"/>
    <property type="match status" value="1"/>
</dbReference>
<reference evidence="10 11" key="1">
    <citation type="journal article" date="2007" name="Nature">
        <title>Evolution of genes and genomes on the Drosophila phylogeny.</title>
        <authorList>
            <consortium name="Drosophila 12 Genomes Consortium"/>
            <person name="Clark A.G."/>
            <person name="Eisen M.B."/>
            <person name="Smith D.R."/>
            <person name="Bergman C.M."/>
            <person name="Oliver B."/>
            <person name="Markow T.A."/>
            <person name="Kaufman T.C."/>
            <person name="Kellis M."/>
            <person name="Gelbart W."/>
            <person name="Iyer V.N."/>
            <person name="Pollard D.A."/>
            <person name="Sackton T.B."/>
            <person name="Larracuente A.M."/>
            <person name="Singh N.D."/>
            <person name="Abad J.P."/>
            <person name="Abt D.N."/>
            <person name="Adryan B."/>
            <person name="Aguade M."/>
            <person name="Akashi H."/>
            <person name="Anderson W.W."/>
            <person name="Aquadro C.F."/>
            <person name="Ardell D.H."/>
            <person name="Arguello R."/>
            <person name="Artieri C.G."/>
            <person name="Barbash D.A."/>
            <person name="Barker D."/>
            <person name="Barsanti P."/>
            <person name="Batterham P."/>
            <person name="Batzoglou S."/>
            <person name="Begun D."/>
            <person name="Bhutkar A."/>
            <person name="Blanco E."/>
            <person name="Bosak S.A."/>
            <person name="Bradley R.K."/>
            <person name="Brand A.D."/>
            <person name="Brent M.R."/>
            <person name="Brooks A.N."/>
            <person name="Brown R.H."/>
            <person name="Butlin R.K."/>
            <person name="Caggese C."/>
            <person name="Calvi B.R."/>
            <person name="Bernardo de Carvalho A."/>
            <person name="Caspi A."/>
            <person name="Castrezana S."/>
            <person name="Celniker S.E."/>
            <person name="Chang J.L."/>
            <person name="Chapple C."/>
            <person name="Chatterji S."/>
            <person name="Chinwalla A."/>
            <person name="Civetta A."/>
            <person name="Clifton S.W."/>
            <person name="Comeron J.M."/>
            <person name="Costello J.C."/>
            <person name="Coyne J.A."/>
            <person name="Daub J."/>
            <person name="David R.G."/>
            <person name="Delcher A.L."/>
            <person name="Delehaunty K."/>
            <person name="Do C.B."/>
            <person name="Ebling H."/>
            <person name="Edwards K."/>
            <person name="Eickbush T."/>
            <person name="Evans J.D."/>
            <person name="Filipski A."/>
            <person name="Findeiss S."/>
            <person name="Freyhult E."/>
            <person name="Fulton L."/>
            <person name="Fulton R."/>
            <person name="Garcia A.C."/>
            <person name="Gardiner A."/>
            <person name="Garfield D.A."/>
            <person name="Garvin B.E."/>
            <person name="Gibson G."/>
            <person name="Gilbert D."/>
            <person name="Gnerre S."/>
            <person name="Godfrey J."/>
            <person name="Good R."/>
            <person name="Gotea V."/>
            <person name="Gravely B."/>
            <person name="Greenberg A.J."/>
            <person name="Griffiths-Jones S."/>
            <person name="Gross S."/>
            <person name="Guigo R."/>
            <person name="Gustafson E.A."/>
            <person name="Haerty W."/>
            <person name="Hahn M.W."/>
            <person name="Halligan D.L."/>
            <person name="Halpern A.L."/>
            <person name="Halter G.M."/>
            <person name="Han M.V."/>
            <person name="Heger A."/>
            <person name="Hillier L."/>
            <person name="Hinrichs A.S."/>
            <person name="Holmes I."/>
            <person name="Hoskins R.A."/>
            <person name="Hubisz M.J."/>
            <person name="Hultmark D."/>
            <person name="Huntley M.A."/>
            <person name="Jaffe D.B."/>
            <person name="Jagadeeshan S."/>
            <person name="Jeck W.R."/>
            <person name="Johnson J."/>
            <person name="Jones C.D."/>
            <person name="Jordan W.C."/>
            <person name="Karpen G.H."/>
            <person name="Kataoka E."/>
            <person name="Keightley P.D."/>
            <person name="Kheradpour P."/>
            <person name="Kirkness E.F."/>
            <person name="Koerich L.B."/>
            <person name="Kristiansen K."/>
            <person name="Kudrna D."/>
            <person name="Kulathinal R.J."/>
            <person name="Kumar S."/>
            <person name="Kwok R."/>
            <person name="Lander E."/>
            <person name="Langley C.H."/>
            <person name="Lapoint R."/>
            <person name="Lazzaro B.P."/>
            <person name="Lee S.J."/>
            <person name="Levesque L."/>
            <person name="Li R."/>
            <person name="Lin C.F."/>
            <person name="Lin M.F."/>
            <person name="Lindblad-Toh K."/>
            <person name="Llopart A."/>
            <person name="Long M."/>
            <person name="Low L."/>
            <person name="Lozovsky E."/>
            <person name="Lu J."/>
            <person name="Luo M."/>
            <person name="Machado C.A."/>
            <person name="Makalowski W."/>
            <person name="Marzo M."/>
            <person name="Matsuda M."/>
            <person name="Matzkin L."/>
            <person name="McAllister B."/>
            <person name="McBride C.S."/>
            <person name="McKernan B."/>
            <person name="McKernan K."/>
            <person name="Mendez-Lago M."/>
            <person name="Minx P."/>
            <person name="Mollenhauer M.U."/>
            <person name="Montooth K."/>
            <person name="Mount S.M."/>
            <person name="Mu X."/>
            <person name="Myers E."/>
            <person name="Negre B."/>
            <person name="Newfeld S."/>
            <person name="Nielsen R."/>
            <person name="Noor M.A."/>
            <person name="O'Grady P."/>
            <person name="Pachter L."/>
            <person name="Papaceit M."/>
            <person name="Parisi M.J."/>
            <person name="Parisi M."/>
            <person name="Parts L."/>
            <person name="Pedersen J.S."/>
            <person name="Pesole G."/>
            <person name="Phillippy A.M."/>
            <person name="Ponting C.P."/>
            <person name="Pop M."/>
            <person name="Porcelli D."/>
            <person name="Powell J.R."/>
            <person name="Prohaska S."/>
            <person name="Pruitt K."/>
            <person name="Puig M."/>
            <person name="Quesneville H."/>
            <person name="Ram K.R."/>
            <person name="Rand D."/>
            <person name="Rasmussen M.D."/>
            <person name="Reed L.K."/>
            <person name="Reenan R."/>
            <person name="Reily A."/>
            <person name="Remington K.A."/>
            <person name="Rieger T.T."/>
            <person name="Ritchie M.G."/>
            <person name="Robin C."/>
            <person name="Rogers Y.H."/>
            <person name="Rohde C."/>
            <person name="Rozas J."/>
            <person name="Rubenfield M.J."/>
            <person name="Ruiz A."/>
            <person name="Russo S."/>
            <person name="Salzberg S.L."/>
            <person name="Sanchez-Gracia A."/>
            <person name="Saranga D.J."/>
            <person name="Sato H."/>
            <person name="Schaeffer S.W."/>
            <person name="Schatz M.C."/>
            <person name="Schlenke T."/>
            <person name="Schwartz R."/>
            <person name="Segarra C."/>
            <person name="Singh R.S."/>
            <person name="Sirot L."/>
            <person name="Sirota M."/>
            <person name="Sisneros N.B."/>
            <person name="Smith C.D."/>
            <person name="Smith T.F."/>
            <person name="Spieth J."/>
            <person name="Stage D.E."/>
            <person name="Stark A."/>
            <person name="Stephan W."/>
            <person name="Strausberg R.L."/>
            <person name="Strempel S."/>
            <person name="Sturgill D."/>
            <person name="Sutton G."/>
            <person name="Sutton G.G."/>
            <person name="Tao W."/>
            <person name="Teichmann S."/>
            <person name="Tobari Y.N."/>
            <person name="Tomimura Y."/>
            <person name="Tsolas J.M."/>
            <person name="Valente V.L."/>
            <person name="Venter E."/>
            <person name="Venter J.C."/>
            <person name="Vicario S."/>
            <person name="Vieira F.G."/>
            <person name="Vilella A.J."/>
            <person name="Villasante A."/>
            <person name="Walenz B."/>
            <person name="Wang J."/>
            <person name="Wasserman M."/>
            <person name="Watts T."/>
            <person name="Wilson D."/>
            <person name="Wilson R.K."/>
            <person name="Wing R.A."/>
            <person name="Wolfner M.F."/>
            <person name="Wong A."/>
            <person name="Wong G.K."/>
            <person name="Wu C.I."/>
            <person name="Wu G."/>
            <person name="Yamamoto D."/>
            <person name="Yang H.P."/>
            <person name="Yang S.P."/>
            <person name="Yorke J.A."/>
            <person name="Yoshida K."/>
            <person name="Zdobnov E."/>
            <person name="Zhang P."/>
            <person name="Zhang Y."/>
            <person name="Zimin A.V."/>
            <person name="Baldwin J."/>
            <person name="Abdouelleil A."/>
            <person name="Abdulkadir J."/>
            <person name="Abebe A."/>
            <person name="Abera B."/>
            <person name="Abreu J."/>
            <person name="Acer S.C."/>
            <person name="Aftuck L."/>
            <person name="Alexander A."/>
            <person name="An P."/>
            <person name="Anderson E."/>
            <person name="Anderson S."/>
            <person name="Arachi H."/>
            <person name="Azer M."/>
            <person name="Bachantsang P."/>
            <person name="Barry A."/>
            <person name="Bayul T."/>
            <person name="Berlin A."/>
            <person name="Bessette D."/>
            <person name="Bloom T."/>
            <person name="Blye J."/>
            <person name="Boguslavskiy L."/>
            <person name="Bonnet C."/>
            <person name="Boukhgalter B."/>
            <person name="Bourzgui I."/>
            <person name="Brown A."/>
            <person name="Cahill P."/>
            <person name="Channer S."/>
            <person name="Cheshatsang Y."/>
            <person name="Chuda L."/>
            <person name="Citroen M."/>
            <person name="Collymore A."/>
            <person name="Cooke P."/>
            <person name="Costello M."/>
            <person name="D'Aco K."/>
            <person name="Daza R."/>
            <person name="De Haan G."/>
            <person name="DeGray S."/>
            <person name="DeMaso C."/>
            <person name="Dhargay N."/>
            <person name="Dooley K."/>
            <person name="Dooley E."/>
            <person name="Doricent M."/>
            <person name="Dorje P."/>
            <person name="Dorjee K."/>
            <person name="Dupes A."/>
            <person name="Elong R."/>
            <person name="Falk J."/>
            <person name="Farina A."/>
            <person name="Faro S."/>
            <person name="Ferguson D."/>
            <person name="Fisher S."/>
            <person name="Foley C.D."/>
            <person name="Franke A."/>
            <person name="Friedrich D."/>
            <person name="Gadbois L."/>
            <person name="Gearin G."/>
            <person name="Gearin C.R."/>
            <person name="Giannoukos G."/>
            <person name="Goode T."/>
            <person name="Graham J."/>
            <person name="Grandbois E."/>
            <person name="Grewal S."/>
            <person name="Gyaltsen K."/>
            <person name="Hafez N."/>
            <person name="Hagos B."/>
            <person name="Hall J."/>
            <person name="Henson C."/>
            <person name="Hollinger A."/>
            <person name="Honan T."/>
            <person name="Huard M.D."/>
            <person name="Hughes L."/>
            <person name="Hurhula B."/>
            <person name="Husby M.E."/>
            <person name="Kamat A."/>
            <person name="Kanga B."/>
            <person name="Kashin S."/>
            <person name="Khazanovich D."/>
            <person name="Kisner P."/>
            <person name="Lance K."/>
            <person name="Lara M."/>
            <person name="Lee W."/>
            <person name="Lennon N."/>
            <person name="Letendre F."/>
            <person name="LeVine R."/>
            <person name="Lipovsky A."/>
            <person name="Liu X."/>
            <person name="Liu J."/>
            <person name="Liu S."/>
            <person name="Lokyitsang T."/>
            <person name="Lokyitsang Y."/>
            <person name="Lubonja R."/>
            <person name="Lui A."/>
            <person name="MacDonald P."/>
            <person name="Magnisalis V."/>
            <person name="Maru K."/>
            <person name="Matthews C."/>
            <person name="McCusker W."/>
            <person name="McDonough S."/>
            <person name="Mehta T."/>
            <person name="Meldrim J."/>
            <person name="Meneus L."/>
            <person name="Mihai O."/>
            <person name="Mihalev A."/>
            <person name="Mihova T."/>
            <person name="Mittelman R."/>
            <person name="Mlenga V."/>
            <person name="Montmayeur A."/>
            <person name="Mulrain L."/>
            <person name="Navidi A."/>
            <person name="Naylor J."/>
            <person name="Negash T."/>
            <person name="Nguyen T."/>
            <person name="Nguyen N."/>
            <person name="Nicol R."/>
            <person name="Norbu C."/>
            <person name="Norbu N."/>
            <person name="Novod N."/>
            <person name="O'Neill B."/>
            <person name="Osman S."/>
            <person name="Markiewicz E."/>
            <person name="Oyono O.L."/>
            <person name="Patti C."/>
            <person name="Phunkhang P."/>
            <person name="Pierre F."/>
            <person name="Priest M."/>
            <person name="Raghuraman S."/>
            <person name="Rege F."/>
            <person name="Reyes R."/>
            <person name="Rise C."/>
            <person name="Rogov P."/>
            <person name="Ross K."/>
            <person name="Ryan E."/>
            <person name="Settipalli S."/>
            <person name="Shea T."/>
            <person name="Sherpa N."/>
            <person name="Shi L."/>
            <person name="Shih D."/>
            <person name="Sparrow T."/>
            <person name="Spaulding J."/>
            <person name="Stalker J."/>
            <person name="Stange-Thomann N."/>
            <person name="Stavropoulos S."/>
            <person name="Stone C."/>
            <person name="Strader C."/>
            <person name="Tesfaye S."/>
            <person name="Thomson T."/>
            <person name="Thoulutsang Y."/>
            <person name="Thoulutsang D."/>
            <person name="Topham K."/>
            <person name="Topping I."/>
            <person name="Tsamla T."/>
            <person name="Vassiliev H."/>
            <person name="Vo A."/>
            <person name="Wangchuk T."/>
            <person name="Wangdi T."/>
            <person name="Weiand M."/>
            <person name="Wilkinson J."/>
            <person name="Wilson A."/>
            <person name="Yadav S."/>
            <person name="Young G."/>
            <person name="Yu Q."/>
            <person name="Zembek L."/>
            <person name="Zhong D."/>
            <person name="Zimmer A."/>
            <person name="Zwirko Z."/>
            <person name="Jaffe D.B."/>
            <person name="Alvarez P."/>
            <person name="Brockman W."/>
            <person name="Butler J."/>
            <person name="Chin C."/>
            <person name="Gnerre S."/>
            <person name="Grabherr M."/>
            <person name="Kleber M."/>
            <person name="Mauceli E."/>
            <person name="MacCallum I."/>
        </authorList>
    </citation>
    <scope>NUCLEOTIDE SEQUENCE [LARGE SCALE GENOMIC DNA]</scope>
    <source>
        <strain evidence="11">Tucson 14024-0371.13</strain>
    </source>
</reference>
<gene>
    <name evidence="10" type="primary">Dana\GF10317</name>
    <name evidence="10" type="synonym">dana_GLEANR_10274</name>
    <name evidence="10" type="ORF">GF10317</name>
</gene>
<keyword evidence="11" id="KW-1185">Reference proteome</keyword>
<dbReference type="eggNOG" id="KOG1499">
    <property type="taxonomic scope" value="Eukaryota"/>
</dbReference>
<keyword evidence="2 6" id="KW-0808">Transferase</keyword>
<evidence type="ECO:0000313" key="10">
    <source>
        <dbReference type="EMBL" id="EDV40036.1"/>
    </source>
</evidence>
<dbReference type="OrthoDB" id="7848332at2759"/>
<dbReference type="PANTHER" id="PTHR11006:SF73">
    <property type="entry name" value="PROTEIN ARGININE N-METHYLTRANSFERASE 6"/>
    <property type="match status" value="1"/>
</dbReference>
<proteinExistence type="predicted"/>
<protein>
    <recommendedName>
        <fullName evidence="4">Protein arginine N-methyltransferase 6</fullName>
    </recommendedName>
    <alternativeName>
        <fullName evidence="5">Histone-arginine N-methyltransferase PRMT6</fullName>
    </alternativeName>
</protein>
<dbReference type="CDD" id="cd02440">
    <property type="entry name" value="AdoMet_MTases"/>
    <property type="match status" value="1"/>
</dbReference>